<sequence length="64" mass="7010">MKVYVVVSVYAGCIDEVQAFADEAAADAFLAKQKQELDIEPGMEAESENDAKVFELEVEPVPTM</sequence>
<gene>
    <name evidence="1" type="ORF">S03H2_49779</name>
</gene>
<accession>X1J017</accession>
<dbReference type="EMBL" id="BARU01031478">
    <property type="protein sequence ID" value="GAH74845.1"/>
    <property type="molecule type" value="Genomic_DNA"/>
</dbReference>
<proteinExistence type="predicted"/>
<protein>
    <submittedName>
        <fullName evidence="1">Uncharacterized protein</fullName>
    </submittedName>
</protein>
<dbReference type="AlphaFoldDB" id="X1J017"/>
<organism evidence="1">
    <name type="scientific">marine sediment metagenome</name>
    <dbReference type="NCBI Taxonomy" id="412755"/>
    <lineage>
        <taxon>unclassified sequences</taxon>
        <taxon>metagenomes</taxon>
        <taxon>ecological metagenomes</taxon>
    </lineage>
</organism>
<comment type="caution">
    <text evidence="1">The sequence shown here is derived from an EMBL/GenBank/DDBJ whole genome shotgun (WGS) entry which is preliminary data.</text>
</comment>
<reference evidence="1" key="1">
    <citation type="journal article" date="2014" name="Front. Microbiol.">
        <title>High frequency of phylogenetically diverse reductive dehalogenase-homologous genes in deep subseafloor sedimentary metagenomes.</title>
        <authorList>
            <person name="Kawai M."/>
            <person name="Futagami T."/>
            <person name="Toyoda A."/>
            <person name="Takaki Y."/>
            <person name="Nishi S."/>
            <person name="Hori S."/>
            <person name="Arai W."/>
            <person name="Tsubouchi T."/>
            <person name="Morono Y."/>
            <person name="Uchiyama I."/>
            <person name="Ito T."/>
            <person name="Fujiyama A."/>
            <person name="Inagaki F."/>
            <person name="Takami H."/>
        </authorList>
    </citation>
    <scope>NUCLEOTIDE SEQUENCE</scope>
    <source>
        <strain evidence="1">Expedition CK06-06</strain>
    </source>
</reference>
<name>X1J017_9ZZZZ</name>
<evidence type="ECO:0000313" key="1">
    <source>
        <dbReference type="EMBL" id="GAH74845.1"/>
    </source>
</evidence>